<comment type="caution">
    <text evidence="2">The sequence shown here is derived from an EMBL/GenBank/DDBJ whole genome shotgun (WGS) entry which is preliminary data.</text>
</comment>
<dbReference type="Proteomes" id="UP001153954">
    <property type="component" value="Unassembled WGS sequence"/>
</dbReference>
<organism evidence="2 3">
    <name type="scientific">Euphydryas editha</name>
    <name type="common">Edith's checkerspot</name>
    <dbReference type="NCBI Taxonomy" id="104508"/>
    <lineage>
        <taxon>Eukaryota</taxon>
        <taxon>Metazoa</taxon>
        <taxon>Ecdysozoa</taxon>
        <taxon>Arthropoda</taxon>
        <taxon>Hexapoda</taxon>
        <taxon>Insecta</taxon>
        <taxon>Pterygota</taxon>
        <taxon>Neoptera</taxon>
        <taxon>Endopterygota</taxon>
        <taxon>Lepidoptera</taxon>
        <taxon>Glossata</taxon>
        <taxon>Ditrysia</taxon>
        <taxon>Papilionoidea</taxon>
        <taxon>Nymphalidae</taxon>
        <taxon>Nymphalinae</taxon>
        <taxon>Euphydryas</taxon>
    </lineage>
</organism>
<evidence type="ECO:0000256" key="1">
    <source>
        <dbReference type="SAM" id="MobiDB-lite"/>
    </source>
</evidence>
<name>A0AAU9TBR2_EUPED</name>
<proteinExistence type="predicted"/>
<dbReference type="EMBL" id="CAKOGL010000002">
    <property type="protein sequence ID" value="CAH2083993.1"/>
    <property type="molecule type" value="Genomic_DNA"/>
</dbReference>
<feature type="region of interest" description="Disordered" evidence="1">
    <location>
        <begin position="27"/>
        <end position="51"/>
    </location>
</feature>
<keyword evidence="3" id="KW-1185">Reference proteome</keyword>
<evidence type="ECO:0000313" key="2">
    <source>
        <dbReference type="EMBL" id="CAH2083993.1"/>
    </source>
</evidence>
<evidence type="ECO:0000313" key="3">
    <source>
        <dbReference type="Proteomes" id="UP001153954"/>
    </source>
</evidence>
<reference evidence="2" key="1">
    <citation type="submission" date="2022-03" db="EMBL/GenBank/DDBJ databases">
        <authorList>
            <person name="Tunstrom K."/>
        </authorList>
    </citation>
    <scope>NUCLEOTIDE SEQUENCE</scope>
</reference>
<dbReference type="AlphaFoldDB" id="A0AAU9TBR2"/>
<protein>
    <submittedName>
        <fullName evidence="2">Uncharacterized protein</fullName>
    </submittedName>
</protein>
<feature type="compositionally biased region" description="Polar residues" evidence="1">
    <location>
        <begin position="27"/>
        <end position="42"/>
    </location>
</feature>
<accession>A0AAU9TBR2</accession>
<gene>
    <name evidence="2" type="ORF">EEDITHA_LOCUS608</name>
</gene>
<sequence>MIMAIEHSGIEITSDVIKSKLMDMSDNVGSNEPESSFLTSKGLQRGKNKVGNTAETNTRAVKIIKCKRTGHYENQCPLLKDKPVNSFSAVFLNGNFGKNEWYIDSGASTHMINTQENIINVSHNLKTSQITVANSMTMPVAI</sequence>